<dbReference type="PANTHER" id="PTHR12286:SF5">
    <property type="entry name" value="SACCHAROPINE DEHYDROGENASE-LIKE OXIDOREDUCTASE"/>
    <property type="match status" value="1"/>
</dbReference>
<reference evidence="4" key="1">
    <citation type="journal article" date="2020" name="Nat. Commun.">
        <title>Large-scale genome sequencing of mycorrhizal fungi provides insights into the early evolution of symbiotic traits.</title>
        <authorList>
            <person name="Miyauchi S."/>
            <person name="Kiss E."/>
            <person name="Kuo A."/>
            <person name="Drula E."/>
            <person name="Kohler A."/>
            <person name="Sanchez-Garcia M."/>
            <person name="Morin E."/>
            <person name="Andreopoulos B."/>
            <person name="Barry K.W."/>
            <person name="Bonito G."/>
            <person name="Buee M."/>
            <person name="Carver A."/>
            <person name="Chen C."/>
            <person name="Cichocki N."/>
            <person name="Clum A."/>
            <person name="Culley D."/>
            <person name="Crous P.W."/>
            <person name="Fauchery L."/>
            <person name="Girlanda M."/>
            <person name="Hayes R.D."/>
            <person name="Keri Z."/>
            <person name="LaButti K."/>
            <person name="Lipzen A."/>
            <person name="Lombard V."/>
            <person name="Magnuson J."/>
            <person name="Maillard F."/>
            <person name="Murat C."/>
            <person name="Nolan M."/>
            <person name="Ohm R.A."/>
            <person name="Pangilinan J."/>
            <person name="Pereira M.F."/>
            <person name="Perotto S."/>
            <person name="Peter M."/>
            <person name="Pfister S."/>
            <person name="Riley R."/>
            <person name="Sitrit Y."/>
            <person name="Stielow J.B."/>
            <person name="Szollosi G."/>
            <person name="Zifcakova L."/>
            <person name="Stursova M."/>
            <person name="Spatafora J.W."/>
            <person name="Tedersoo L."/>
            <person name="Vaario L.M."/>
            <person name="Yamada A."/>
            <person name="Yan M."/>
            <person name="Wang P."/>
            <person name="Xu J."/>
            <person name="Bruns T."/>
            <person name="Baldrian P."/>
            <person name="Vilgalys R."/>
            <person name="Dunand C."/>
            <person name="Henrissat B."/>
            <person name="Grigoriev I.V."/>
            <person name="Hibbett D."/>
            <person name="Nagy L.G."/>
            <person name="Martin F.M."/>
        </authorList>
    </citation>
    <scope>NUCLEOTIDE SEQUENCE</scope>
    <source>
        <strain evidence="4">UH-Tt-Lm1</strain>
    </source>
</reference>
<organism evidence="4 5">
    <name type="scientific">Thelephora terrestris</name>
    <dbReference type="NCBI Taxonomy" id="56493"/>
    <lineage>
        <taxon>Eukaryota</taxon>
        <taxon>Fungi</taxon>
        <taxon>Dikarya</taxon>
        <taxon>Basidiomycota</taxon>
        <taxon>Agaricomycotina</taxon>
        <taxon>Agaricomycetes</taxon>
        <taxon>Thelephorales</taxon>
        <taxon>Thelephoraceae</taxon>
        <taxon>Thelephora</taxon>
    </lineage>
</organism>
<feature type="transmembrane region" description="Helical" evidence="2">
    <location>
        <begin position="282"/>
        <end position="305"/>
    </location>
</feature>
<dbReference type="AlphaFoldDB" id="A0A9P6HKM3"/>
<dbReference type="GO" id="GO:0005886">
    <property type="term" value="C:plasma membrane"/>
    <property type="evidence" value="ECO:0007669"/>
    <property type="project" value="TreeGrafter"/>
</dbReference>
<dbReference type="SUPFAM" id="SSF51735">
    <property type="entry name" value="NAD(P)-binding Rossmann-fold domains"/>
    <property type="match status" value="1"/>
</dbReference>
<keyword evidence="2" id="KW-0812">Transmembrane</keyword>
<keyword evidence="2" id="KW-0472">Membrane</keyword>
<evidence type="ECO:0000256" key="1">
    <source>
        <dbReference type="ARBA" id="ARBA00038048"/>
    </source>
</evidence>
<evidence type="ECO:0000313" key="5">
    <source>
        <dbReference type="Proteomes" id="UP000736335"/>
    </source>
</evidence>
<evidence type="ECO:0000259" key="3">
    <source>
        <dbReference type="Pfam" id="PF03435"/>
    </source>
</evidence>
<reference evidence="4" key="2">
    <citation type="submission" date="2020-11" db="EMBL/GenBank/DDBJ databases">
        <authorList>
            <consortium name="DOE Joint Genome Institute"/>
            <person name="Kuo A."/>
            <person name="Miyauchi S."/>
            <person name="Kiss E."/>
            <person name="Drula E."/>
            <person name="Kohler A."/>
            <person name="Sanchez-Garcia M."/>
            <person name="Andreopoulos B."/>
            <person name="Barry K.W."/>
            <person name="Bonito G."/>
            <person name="Buee M."/>
            <person name="Carver A."/>
            <person name="Chen C."/>
            <person name="Cichocki N."/>
            <person name="Clum A."/>
            <person name="Culley D."/>
            <person name="Crous P.W."/>
            <person name="Fauchery L."/>
            <person name="Girlanda M."/>
            <person name="Hayes R."/>
            <person name="Keri Z."/>
            <person name="Labutti K."/>
            <person name="Lipzen A."/>
            <person name="Lombard V."/>
            <person name="Magnuson J."/>
            <person name="Maillard F."/>
            <person name="Morin E."/>
            <person name="Murat C."/>
            <person name="Nolan M."/>
            <person name="Ohm R."/>
            <person name="Pangilinan J."/>
            <person name="Pereira M."/>
            <person name="Perotto S."/>
            <person name="Peter M."/>
            <person name="Riley R."/>
            <person name="Sitrit Y."/>
            <person name="Stielow B."/>
            <person name="Szollosi G."/>
            <person name="Zifcakova L."/>
            <person name="Stursova M."/>
            <person name="Spatafora J.W."/>
            <person name="Tedersoo L."/>
            <person name="Vaario L.-M."/>
            <person name="Yamada A."/>
            <person name="Yan M."/>
            <person name="Wang P."/>
            <person name="Xu J."/>
            <person name="Bruns T."/>
            <person name="Baldrian P."/>
            <person name="Vilgalys R."/>
            <person name="Henrissat B."/>
            <person name="Grigoriev I.V."/>
            <person name="Hibbett D."/>
            <person name="Nagy L.G."/>
            <person name="Martin F.M."/>
        </authorList>
    </citation>
    <scope>NUCLEOTIDE SEQUENCE</scope>
    <source>
        <strain evidence="4">UH-Tt-Lm1</strain>
    </source>
</reference>
<proteinExistence type="inferred from homology"/>
<feature type="domain" description="Saccharopine dehydrogenase NADP binding" evidence="3">
    <location>
        <begin position="9"/>
        <end position="125"/>
    </location>
</feature>
<dbReference type="InterPro" id="IPR005097">
    <property type="entry name" value="Sacchrp_dh_NADP-bd"/>
</dbReference>
<dbReference type="EMBL" id="WIUZ02000003">
    <property type="protein sequence ID" value="KAF9789472.1"/>
    <property type="molecule type" value="Genomic_DNA"/>
</dbReference>
<dbReference type="Proteomes" id="UP000736335">
    <property type="component" value="Unassembled WGS sequence"/>
</dbReference>
<dbReference type="GO" id="GO:0009247">
    <property type="term" value="P:glycolipid biosynthetic process"/>
    <property type="evidence" value="ECO:0007669"/>
    <property type="project" value="TreeGrafter"/>
</dbReference>
<gene>
    <name evidence="4" type="ORF">BJ322DRAFT_1000949</name>
</gene>
<dbReference type="Pfam" id="PF03435">
    <property type="entry name" value="Sacchrp_dh_NADP"/>
    <property type="match status" value="1"/>
</dbReference>
<comment type="similarity">
    <text evidence="1">Belongs to the saccharopine dehydrogenase family.</text>
</comment>
<keyword evidence="5" id="KW-1185">Reference proteome</keyword>
<comment type="caution">
    <text evidence="4">The sequence shown here is derived from an EMBL/GenBank/DDBJ whole genome shotgun (WGS) entry which is preliminary data.</text>
</comment>
<keyword evidence="2" id="KW-1133">Transmembrane helix</keyword>
<dbReference type="InterPro" id="IPR036291">
    <property type="entry name" value="NAD(P)-bd_dom_sf"/>
</dbReference>
<sequence>MKRIVIVTGFTGKYVAKYLQSHPQRSGPTPFTFAIAGRSQGKLAEVKSELGLGNEVGLLVVDVEDYASVEAAVTQTKVVVNTVGPFWTYGDNVVRACANNGVHYVDLAGEPHFVKAMIEKYDYQAHKNNALLIPCCGFDSVPADVVVYLANKTAKSALGPSACIEDSISLYRLKGGVSGGTLASVISSIEDVPKALITKAMKDYSYREPKGAPTKPARMIYSVPVNGKTWYGVVYPMCPINRLVVHHTWSLFKRSRDQRPEKVYGDNFAYNEIIATPRFYEAVLHLLGLSIFIASLLFSPTRWILKRLLPKSGKGPKPDGFFKITNISHAGSSQIKTVISADGEPGYFGTARMISEAGLALALDFDKLPYKQAGGAGILTPMAALGDVYIERLKQYYGLHVESEVVSGEEGRKRR</sequence>
<protein>
    <submittedName>
        <fullName evidence="4">Saccharopine dehydrogenase-domain-containing protein</fullName>
    </submittedName>
</protein>
<dbReference type="PANTHER" id="PTHR12286">
    <property type="entry name" value="SACCHAROPINE DEHYDROGENASE-LIKE OXIDOREDUCTASE"/>
    <property type="match status" value="1"/>
</dbReference>
<name>A0A9P6HKM3_9AGAM</name>
<dbReference type="GO" id="GO:0005739">
    <property type="term" value="C:mitochondrion"/>
    <property type="evidence" value="ECO:0007669"/>
    <property type="project" value="TreeGrafter"/>
</dbReference>
<accession>A0A9P6HKM3</accession>
<evidence type="ECO:0000256" key="2">
    <source>
        <dbReference type="SAM" id="Phobius"/>
    </source>
</evidence>
<dbReference type="GO" id="GO:0005811">
    <property type="term" value="C:lipid droplet"/>
    <property type="evidence" value="ECO:0007669"/>
    <property type="project" value="TreeGrafter"/>
</dbReference>
<dbReference type="Gene3D" id="3.40.50.720">
    <property type="entry name" value="NAD(P)-binding Rossmann-like Domain"/>
    <property type="match status" value="1"/>
</dbReference>
<dbReference type="InterPro" id="IPR051276">
    <property type="entry name" value="Saccharopine_DH-like_oxidrdct"/>
</dbReference>
<dbReference type="OrthoDB" id="10268090at2759"/>
<evidence type="ECO:0000313" key="4">
    <source>
        <dbReference type="EMBL" id="KAF9789472.1"/>
    </source>
</evidence>